<dbReference type="GeneID" id="90994705"/>
<dbReference type="SFLD" id="SFLDS00029">
    <property type="entry name" value="Radical_SAM"/>
    <property type="match status" value="1"/>
</dbReference>
<protein>
    <submittedName>
        <fullName evidence="8">Radical SAM additional 4Fe4S-binding SPASM domain-containing protein</fullName>
    </submittedName>
</protein>
<dbReference type="SUPFAM" id="SSF102114">
    <property type="entry name" value="Radical SAM enzymes"/>
    <property type="match status" value="1"/>
</dbReference>
<keyword evidence="2" id="KW-0004">4Fe-4S</keyword>
<sequence length="291" mass="34227">MKRFKKIYIEITNICNLQCSFCPRTKREKRFITTSEFSRVLDEIKEFTDYIYFHVKGEPLLHPNIEELLNISHNKGFKVNITTNGTLISKVQEKLIGSPSLRQINISLHSFDGNDEMDNKEDYLNNIFEFINLAKKNKFLIISLRLWNLTDDNLINKKTQKNKEILRRIEEEFKLEFQIEDIINPHRGIKLDDRIYLNHDKEFIWPDLRNQDFGDKGYCHGLRDHIGILVDGTVIPCCLDGEGNIVLGNIYQTKLSKILSSNRAKNIYDGFSKRIVIEEMCKKCGFRTRFN</sequence>
<name>A0A1M4S4V0_9FIRM</name>
<keyword evidence="5" id="KW-0408">Iron</keyword>
<dbReference type="InterPro" id="IPR000385">
    <property type="entry name" value="MoaA_NifB_PqqE_Fe-S-bd_CS"/>
</dbReference>
<dbReference type="GO" id="GO:0046872">
    <property type="term" value="F:metal ion binding"/>
    <property type="evidence" value="ECO:0007669"/>
    <property type="project" value="UniProtKB-KW"/>
</dbReference>
<dbReference type="AlphaFoldDB" id="A0A1M4S4V0"/>
<organism evidence="8 9">
    <name type="scientific">Tissierella praeacuta DSM 18095</name>
    <dbReference type="NCBI Taxonomy" id="1123404"/>
    <lineage>
        <taxon>Bacteria</taxon>
        <taxon>Bacillati</taxon>
        <taxon>Bacillota</taxon>
        <taxon>Tissierellia</taxon>
        <taxon>Tissierellales</taxon>
        <taxon>Tissierellaceae</taxon>
        <taxon>Tissierella</taxon>
    </lineage>
</organism>
<reference evidence="9" key="1">
    <citation type="submission" date="2016-11" db="EMBL/GenBank/DDBJ databases">
        <authorList>
            <person name="Varghese N."/>
            <person name="Submissions S."/>
        </authorList>
    </citation>
    <scope>NUCLEOTIDE SEQUENCE [LARGE SCALE GENOMIC DNA]</scope>
    <source>
        <strain evidence="9">DSM 18095</strain>
    </source>
</reference>
<dbReference type="PANTHER" id="PTHR43787">
    <property type="entry name" value="FEMO COFACTOR BIOSYNTHESIS PROTEIN NIFB-RELATED"/>
    <property type="match status" value="1"/>
</dbReference>
<evidence type="ECO:0000256" key="1">
    <source>
        <dbReference type="ARBA" id="ARBA00001966"/>
    </source>
</evidence>
<comment type="cofactor">
    <cofactor evidence="1">
        <name>[4Fe-4S] cluster</name>
        <dbReference type="ChEBI" id="CHEBI:49883"/>
    </cofactor>
</comment>
<dbReference type="CDD" id="cd21122">
    <property type="entry name" value="SPASM_rSAM"/>
    <property type="match status" value="1"/>
</dbReference>
<keyword evidence="9" id="KW-1185">Reference proteome</keyword>
<dbReference type="SFLD" id="SFLDG01387">
    <property type="entry name" value="BtrN-like_SPASM_domain_contain"/>
    <property type="match status" value="1"/>
</dbReference>
<dbReference type="Pfam" id="PF04055">
    <property type="entry name" value="Radical_SAM"/>
    <property type="match status" value="1"/>
</dbReference>
<dbReference type="RefSeq" id="WP_072972830.1">
    <property type="nucleotide sequence ID" value="NZ_FQTY01000001.1"/>
</dbReference>
<dbReference type="PANTHER" id="PTHR43787:SF10">
    <property type="entry name" value="COFACTOR MODIFYING PROTEIN"/>
    <property type="match status" value="1"/>
</dbReference>
<dbReference type="Pfam" id="PF13186">
    <property type="entry name" value="SPASM"/>
    <property type="match status" value="1"/>
</dbReference>
<dbReference type="GO" id="GO:0051539">
    <property type="term" value="F:4 iron, 4 sulfur cluster binding"/>
    <property type="evidence" value="ECO:0007669"/>
    <property type="project" value="UniProtKB-KW"/>
</dbReference>
<feature type="domain" description="Radical SAM core" evidence="7">
    <location>
        <begin position="1"/>
        <end position="223"/>
    </location>
</feature>
<dbReference type="InterPro" id="IPR034391">
    <property type="entry name" value="AdoMet-like_SPASM_containing"/>
</dbReference>
<dbReference type="STRING" id="1123404.SAMN02745784_00012"/>
<evidence type="ECO:0000313" key="8">
    <source>
        <dbReference type="EMBL" id="SHE27180.1"/>
    </source>
</evidence>
<keyword evidence="3" id="KW-0949">S-adenosyl-L-methionine</keyword>
<evidence type="ECO:0000313" key="9">
    <source>
        <dbReference type="Proteomes" id="UP000184114"/>
    </source>
</evidence>
<dbReference type="CDD" id="cd01335">
    <property type="entry name" value="Radical_SAM"/>
    <property type="match status" value="1"/>
</dbReference>
<accession>A0A1M4S4V0</accession>
<dbReference type="Gene3D" id="3.20.20.70">
    <property type="entry name" value="Aldolase class I"/>
    <property type="match status" value="1"/>
</dbReference>
<evidence type="ECO:0000256" key="6">
    <source>
        <dbReference type="ARBA" id="ARBA00023014"/>
    </source>
</evidence>
<keyword evidence="4" id="KW-0479">Metal-binding</keyword>
<proteinExistence type="predicted"/>
<dbReference type="InterPro" id="IPR013785">
    <property type="entry name" value="Aldolase_TIM"/>
</dbReference>
<dbReference type="SFLD" id="SFLDG01067">
    <property type="entry name" value="SPASM/twitch_domain_containing"/>
    <property type="match status" value="1"/>
</dbReference>
<dbReference type="GO" id="GO:0003824">
    <property type="term" value="F:catalytic activity"/>
    <property type="evidence" value="ECO:0007669"/>
    <property type="project" value="InterPro"/>
</dbReference>
<dbReference type="PROSITE" id="PS51918">
    <property type="entry name" value="RADICAL_SAM"/>
    <property type="match status" value="1"/>
</dbReference>
<evidence type="ECO:0000256" key="5">
    <source>
        <dbReference type="ARBA" id="ARBA00023004"/>
    </source>
</evidence>
<dbReference type="InterPro" id="IPR023885">
    <property type="entry name" value="4Fe4S-binding_SPASM_dom"/>
</dbReference>
<evidence type="ECO:0000259" key="7">
    <source>
        <dbReference type="PROSITE" id="PS51918"/>
    </source>
</evidence>
<dbReference type="PROSITE" id="PS01305">
    <property type="entry name" value="MOAA_NIFB_PQQE"/>
    <property type="match status" value="1"/>
</dbReference>
<gene>
    <name evidence="8" type="ORF">SAMN02745784_00012</name>
</gene>
<evidence type="ECO:0000256" key="3">
    <source>
        <dbReference type="ARBA" id="ARBA00022691"/>
    </source>
</evidence>
<dbReference type="Proteomes" id="UP000184114">
    <property type="component" value="Unassembled WGS sequence"/>
</dbReference>
<dbReference type="InterPro" id="IPR058240">
    <property type="entry name" value="rSAM_sf"/>
</dbReference>
<keyword evidence="6" id="KW-0411">Iron-sulfur</keyword>
<evidence type="ECO:0000256" key="4">
    <source>
        <dbReference type="ARBA" id="ARBA00022723"/>
    </source>
</evidence>
<dbReference type="EMBL" id="FQTY01000001">
    <property type="protein sequence ID" value="SHE27180.1"/>
    <property type="molecule type" value="Genomic_DNA"/>
</dbReference>
<evidence type="ECO:0000256" key="2">
    <source>
        <dbReference type="ARBA" id="ARBA00022485"/>
    </source>
</evidence>
<dbReference type="InterPro" id="IPR007197">
    <property type="entry name" value="rSAM"/>
</dbReference>